<feature type="transmembrane region" description="Helical" evidence="1">
    <location>
        <begin position="172"/>
        <end position="192"/>
    </location>
</feature>
<protein>
    <submittedName>
        <fullName evidence="2">Uncharacterized protein</fullName>
    </submittedName>
</protein>
<feature type="transmembrane region" description="Helical" evidence="1">
    <location>
        <begin position="283"/>
        <end position="303"/>
    </location>
</feature>
<evidence type="ECO:0000313" key="2">
    <source>
        <dbReference type="EMBL" id="KAG4411612.1"/>
    </source>
</evidence>
<keyword evidence="1" id="KW-1133">Transmembrane helix</keyword>
<feature type="transmembrane region" description="Helical" evidence="1">
    <location>
        <begin position="315"/>
        <end position="344"/>
    </location>
</feature>
<feature type="transmembrane region" description="Helical" evidence="1">
    <location>
        <begin position="114"/>
        <end position="135"/>
    </location>
</feature>
<feature type="transmembrane region" description="Helical" evidence="1">
    <location>
        <begin position="230"/>
        <end position="249"/>
    </location>
</feature>
<dbReference type="EMBL" id="JAFJYH010000455">
    <property type="protein sequence ID" value="KAG4411612.1"/>
    <property type="molecule type" value="Genomic_DNA"/>
</dbReference>
<feature type="transmembrane region" description="Helical" evidence="1">
    <location>
        <begin position="364"/>
        <end position="386"/>
    </location>
</feature>
<keyword evidence="1" id="KW-0472">Membrane</keyword>
<accession>A0A8H7W1F6</accession>
<feature type="transmembrane region" description="Helical" evidence="1">
    <location>
        <begin position="198"/>
        <end position="218"/>
    </location>
</feature>
<dbReference type="AlphaFoldDB" id="A0A8H7W1F6"/>
<proteinExistence type="predicted"/>
<dbReference type="Proteomes" id="UP000664132">
    <property type="component" value="Unassembled WGS sequence"/>
</dbReference>
<gene>
    <name evidence="2" type="ORF">IFR04_015246</name>
</gene>
<keyword evidence="3" id="KW-1185">Reference proteome</keyword>
<name>A0A8H7W1F6_9HELO</name>
<comment type="caution">
    <text evidence="2">The sequence shown here is derived from an EMBL/GenBank/DDBJ whole genome shotgun (WGS) entry which is preliminary data.</text>
</comment>
<reference evidence="2" key="1">
    <citation type="submission" date="2021-02" db="EMBL/GenBank/DDBJ databases">
        <title>Genome sequence Cadophora malorum strain M34.</title>
        <authorList>
            <person name="Stefanovic E."/>
            <person name="Vu D."/>
            <person name="Scully C."/>
            <person name="Dijksterhuis J."/>
            <person name="Roader J."/>
            <person name="Houbraken J."/>
        </authorList>
    </citation>
    <scope>NUCLEOTIDE SEQUENCE</scope>
    <source>
        <strain evidence="2">M34</strain>
    </source>
</reference>
<evidence type="ECO:0000256" key="1">
    <source>
        <dbReference type="SAM" id="Phobius"/>
    </source>
</evidence>
<dbReference type="OrthoDB" id="4582561at2759"/>
<sequence>MMEPVWYPPNCTNFCGAGWGIPWDQFTADCDTAAAFLGPMMRTGNINTTALITLVRSLMHPVSDTMSELYVMTWFACATRCDTQRSYNFFVELPAQNCGPEVCQAIGYDGNADIAGIGMVVVYVLEFVLALLYLATFFLSRQSFRITACPPNPERTILQRIRSAFETSFGEFHDAAMIFCFSILLATLATIAAGGSIYAMNMSFLACIFTMSMYFATFPLQLATRRRKRFRLVVGAIVAILVLAVYLALPQKVKKVEQSVEMDAWESLCFKNYSGKDYTRGTLGLFILGVVGFAIFFILPRALRSLGKDPSKIPIVKLLVAFPSNALSTGYFILVGLVSLALFLNLQWRVSNGGGGVTEESKWSFGQILALTTWAPAIIQLFYTLFEKRIGALLSILPQDIGVVDLDNHNENNEHHAVLLQEEVGK</sequence>
<organism evidence="2 3">
    <name type="scientific">Cadophora malorum</name>
    <dbReference type="NCBI Taxonomy" id="108018"/>
    <lineage>
        <taxon>Eukaryota</taxon>
        <taxon>Fungi</taxon>
        <taxon>Dikarya</taxon>
        <taxon>Ascomycota</taxon>
        <taxon>Pezizomycotina</taxon>
        <taxon>Leotiomycetes</taxon>
        <taxon>Helotiales</taxon>
        <taxon>Ploettnerulaceae</taxon>
        <taxon>Cadophora</taxon>
    </lineage>
</organism>
<evidence type="ECO:0000313" key="3">
    <source>
        <dbReference type="Proteomes" id="UP000664132"/>
    </source>
</evidence>
<keyword evidence="1" id="KW-0812">Transmembrane</keyword>